<evidence type="ECO:0000256" key="1">
    <source>
        <dbReference type="ARBA" id="ARBA00004123"/>
    </source>
</evidence>
<comment type="subcellular location">
    <subcellularLocation>
        <location evidence="1">Nucleus</location>
    </subcellularLocation>
</comment>
<dbReference type="GO" id="GO:0005634">
    <property type="term" value="C:nucleus"/>
    <property type="evidence" value="ECO:0007669"/>
    <property type="project" value="UniProtKB-SubCell"/>
</dbReference>
<gene>
    <name evidence="12" type="ORF">PANT1444_LOCUS9298</name>
</gene>
<dbReference type="GO" id="GO:0000724">
    <property type="term" value="P:double-strand break repair via homologous recombination"/>
    <property type="evidence" value="ECO:0007669"/>
    <property type="project" value="InterPro"/>
</dbReference>
<evidence type="ECO:0000256" key="6">
    <source>
        <dbReference type="ARBA" id="ARBA00022771"/>
    </source>
</evidence>
<evidence type="ECO:0000256" key="7">
    <source>
        <dbReference type="ARBA" id="ARBA00022786"/>
    </source>
</evidence>
<keyword evidence="4" id="KW-0808">Transferase</keyword>
<evidence type="ECO:0000256" key="4">
    <source>
        <dbReference type="ARBA" id="ARBA00022679"/>
    </source>
</evidence>
<evidence type="ECO:0000313" key="12">
    <source>
        <dbReference type="EMBL" id="CAD8486300.1"/>
    </source>
</evidence>
<proteinExistence type="inferred from homology"/>
<keyword evidence="6 10" id="KW-0863">Zinc-finger</keyword>
<dbReference type="EMBL" id="HBEP01016334">
    <property type="protein sequence ID" value="CAD8486300.1"/>
    <property type="molecule type" value="Transcribed_RNA"/>
</dbReference>
<dbReference type="GO" id="GO:0008270">
    <property type="term" value="F:zinc ion binding"/>
    <property type="evidence" value="ECO:0007669"/>
    <property type="project" value="UniProtKB-KW"/>
</dbReference>
<evidence type="ECO:0000259" key="11">
    <source>
        <dbReference type="PROSITE" id="PS51044"/>
    </source>
</evidence>
<reference evidence="12" key="1">
    <citation type="submission" date="2021-01" db="EMBL/GenBank/DDBJ databases">
        <authorList>
            <person name="Corre E."/>
            <person name="Pelletier E."/>
            <person name="Niang G."/>
            <person name="Scheremetjew M."/>
            <person name="Finn R."/>
            <person name="Kale V."/>
            <person name="Holt S."/>
            <person name="Cochrane G."/>
            <person name="Meng A."/>
            <person name="Brown T."/>
            <person name="Cohen L."/>
        </authorList>
    </citation>
    <scope>NUCLEOTIDE SEQUENCE</scope>
    <source>
        <strain evidence="12">CCMP1374</strain>
    </source>
</reference>
<keyword evidence="9" id="KW-0539">Nucleus</keyword>
<dbReference type="Gene3D" id="3.30.40.10">
    <property type="entry name" value="Zinc/RING finger domain, C3HC4 (zinc finger)"/>
    <property type="match status" value="1"/>
</dbReference>
<dbReference type="GO" id="GO:0016925">
    <property type="term" value="P:protein sumoylation"/>
    <property type="evidence" value="ECO:0007669"/>
    <property type="project" value="TreeGrafter"/>
</dbReference>
<evidence type="ECO:0000256" key="9">
    <source>
        <dbReference type="ARBA" id="ARBA00023242"/>
    </source>
</evidence>
<keyword evidence="5" id="KW-0479">Metal-binding</keyword>
<keyword evidence="8" id="KW-0862">Zinc</keyword>
<dbReference type="PANTHER" id="PTHR21330">
    <property type="entry name" value="E3 SUMO-PROTEIN LIGASE NSE2"/>
    <property type="match status" value="1"/>
</dbReference>
<evidence type="ECO:0000256" key="10">
    <source>
        <dbReference type="PROSITE-ProRule" id="PRU00452"/>
    </source>
</evidence>
<sequence>MATRAASVRDAAIKTGETCATKLQDGLTTTTQTFAALMTQAEEINRDRAELGEEATLKLLTKCQANVRALCMVEAQQQAHKSSLAGLRTELPEEVVPAELQRVFAESLKKHTEAHASKADVDQRREMRRLRALMTGEAAEEGMDEGGDEGDDDVMMTQQTITNIKCPILQMPMRPSGDMRPMTPKTGHASSCVYSFQGISSLLKRGASCDCPMNGCNAKVLKGGLVEAKEMLKKIKEMEDDGE</sequence>
<evidence type="ECO:0000256" key="3">
    <source>
        <dbReference type="ARBA" id="ARBA00008212"/>
    </source>
</evidence>
<dbReference type="InterPro" id="IPR004181">
    <property type="entry name" value="Znf_MIZ"/>
</dbReference>
<dbReference type="GO" id="GO:0061665">
    <property type="term" value="F:SUMO ligase activity"/>
    <property type="evidence" value="ECO:0007669"/>
    <property type="project" value="TreeGrafter"/>
</dbReference>
<keyword evidence="7" id="KW-0833">Ubl conjugation pathway</keyword>
<organism evidence="12">
    <name type="scientific">Phaeocystis antarctica</name>
    <dbReference type="NCBI Taxonomy" id="33657"/>
    <lineage>
        <taxon>Eukaryota</taxon>
        <taxon>Haptista</taxon>
        <taxon>Haptophyta</taxon>
        <taxon>Prymnesiophyceae</taxon>
        <taxon>Phaeocystales</taxon>
        <taxon>Phaeocystaceae</taxon>
        <taxon>Phaeocystis</taxon>
    </lineage>
</organism>
<dbReference type="AlphaFoldDB" id="A0A7S0EK96"/>
<dbReference type="PROSITE" id="PS51044">
    <property type="entry name" value="ZF_SP_RING"/>
    <property type="match status" value="1"/>
</dbReference>
<comment type="similarity">
    <text evidence="3">Belongs to the NSE2 family.</text>
</comment>
<accession>A0A7S0EK96</accession>
<dbReference type="InterPro" id="IPR013083">
    <property type="entry name" value="Znf_RING/FYVE/PHD"/>
</dbReference>
<protein>
    <recommendedName>
        <fullName evidence="11">SP-RING-type domain-containing protein</fullName>
    </recommendedName>
</protein>
<comment type="pathway">
    <text evidence="2">Protein modification; protein sumoylation.</text>
</comment>
<evidence type="ECO:0000256" key="2">
    <source>
        <dbReference type="ARBA" id="ARBA00004718"/>
    </source>
</evidence>
<name>A0A7S0EK96_9EUKA</name>
<evidence type="ECO:0000256" key="8">
    <source>
        <dbReference type="ARBA" id="ARBA00022833"/>
    </source>
</evidence>
<dbReference type="PANTHER" id="PTHR21330:SF1">
    <property type="entry name" value="E3 SUMO-PROTEIN LIGASE NSE2"/>
    <property type="match status" value="1"/>
</dbReference>
<dbReference type="InterPro" id="IPR026846">
    <property type="entry name" value="Nse2(Mms21)"/>
</dbReference>
<dbReference type="GO" id="GO:0030915">
    <property type="term" value="C:Smc5-Smc6 complex"/>
    <property type="evidence" value="ECO:0007669"/>
    <property type="project" value="InterPro"/>
</dbReference>
<evidence type="ECO:0000256" key="5">
    <source>
        <dbReference type="ARBA" id="ARBA00022723"/>
    </source>
</evidence>
<feature type="domain" description="SP-RING-type" evidence="11">
    <location>
        <begin position="150"/>
        <end position="240"/>
    </location>
</feature>